<evidence type="ECO:0000256" key="2">
    <source>
        <dbReference type="SAM" id="SignalP"/>
    </source>
</evidence>
<dbReference type="PANTHER" id="PTHR42928:SF5">
    <property type="entry name" value="BLR1237 PROTEIN"/>
    <property type="match status" value="1"/>
</dbReference>
<sequence length="332" mass="35272">MKKFLKASRLAGVLFALGLAVGAWAQTAPDVAYPTKPVRLIVPLGAGGAPDVVTRLLGQILTEKNGQSFVVENRPGANTIIGTDTCAKAPPDGSTLCVVSGSSLSINPHLYRKLPYDAAKDFEAVSPLVVPDMVFLVSPSVPVNNMKELIAHAQKNPGKLAYGSFGNGSDTHLTMEWLKRATNTELLHVPFNGFGPMMQAFLTGDIQLLYVSVGNPGIVAQTRAGKMRALAVLAPTRSAQLPDVPTLAETGVGDPGTFTWFGLMAPAGTPRAIVNKLNAQINAAMQTPAMREQNATMSMRTTAQSPEAFAAFLKKDREVWHGLVKQTGIQLD</sequence>
<name>A0ABU1VGK4_9BURK</name>
<proteinExistence type="inferred from homology"/>
<dbReference type="PIRSF" id="PIRSF017082">
    <property type="entry name" value="YflP"/>
    <property type="match status" value="1"/>
</dbReference>
<dbReference type="Gene3D" id="3.40.190.10">
    <property type="entry name" value="Periplasmic binding protein-like II"/>
    <property type="match status" value="1"/>
</dbReference>
<organism evidence="3 4">
    <name type="scientific">Hydrogenophaga laconesensis</name>
    <dbReference type="NCBI Taxonomy" id="1805971"/>
    <lineage>
        <taxon>Bacteria</taxon>
        <taxon>Pseudomonadati</taxon>
        <taxon>Pseudomonadota</taxon>
        <taxon>Betaproteobacteria</taxon>
        <taxon>Burkholderiales</taxon>
        <taxon>Comamonadaceae</taxon>
        <taxon>Hydrogenophaga</taxon>
    </lineage>
</organism>
<dbReference type="EMBL" id="JAVDWE010000015">
    <property type="protein sequence ID" value="MDR7096574.1"/>
    <property type="molecule type" value="Genomic_DNA"/>
</dbReference>
<gene>
    <name evidence="3" type="ORF">J2X09_004331</name>
</gene>
<evidence type="ECO:0000256" key="1">
    <source>
        <dbReference type="ARBA" id="ARBA00006987"/>
    </source>
</evidence>
<protein>
    <submittedName>
        <fullName evidence="3">Tripartite-type tricarboxylate transporter receptor subunit TctC</fullName>
    </submittedName>
</protein>
<feature type="signal peptide" evidence="2">
    <location>
        <begin position="1"/>
        <end position="25"/>
    </location>
</feature>
<dbReference type="RefSeq" id="WP_204735573.1">
    <property type="nucleotide sequence ID" value="NZ_JAVDWE010000015.1"/>
</dbReference>
<dbReference type="InterPro" id="IPR042100">
    <property type="entry name" value="Bug_dom1"/>
</dbReference>
<dbReference type="InterPro" id="IPR005064">
    <property type="entry name" value="BUG"/>
</dbReference>
<evidence type="ECO:0000313" key="3">
    <source>
        <dbReference type="EMBL" id="MDR7096574.1"/>
    </source>
</evidence>
<dbReference type="SUPFAM" id="SSF53850">
    <property type="entry name" value="Periplasmic binding protein-like II"/>
    <property type="match status" value="1"/>
</dbReference>
<keyword evidence="2" id="KW-0732">Signal</keyword>
<keyword evidence="4" id="KW-1185">Reference proteome</keyword>
<keyword evidence="3" id="KW-0675">Receptor</keyword>
<dbReference type="Gene3D" id="3.40.190.150">
    <property type="entry name" value="Bordetella uptake gene, domain 1"/>
    <property type="match status" value="1"/>
</dbReference>
<comment type="similarity">
    <text evidence="1">Belongs to the UPF0065 (bug) family.</text>
</comment>
<dbReference type="CDD" id="cd07012">
    <property type="entry name" value="PBP2_Bug_TTT"/>
    <property type="match status" value="1"/>
</dbReference>
<comment type="caution">
    <text evidence="3">The sequence shown here is derived from an EMBL/GenBank/DDBJ whole genome shotgun (WGS) entry which is preliminary data.</text>
</comment>
<reference evidence="3 4" key="1">
    <citation type="submission" date="2023-07" db="EMBL/GenBank/DDBJ databases">
        <title>Sorghum-associated microbial communities from plants grown in Nebraska, USA.</title>
        <authorList>
            <person name="Schachtman D."/>
        </authorList>
    </citation>
    <scope>NUCLEOTIDE SEQUENCE [LARGE SCALE GENOMIC DNA]</scope>
    <source>
        <strain evidence="3 4">BE240</strain>
    </source>
</reference>
<dbReference type="PANTHER" id="PTHR42928">
    <property type="entry name" value="TRICARBOXYLATE-BINDING PROTEIN"/>
    <property type="match status" value="1"/>
</dbReference>
<dbReference type="Proteomes" id="UP001265550">
    <property type="component" value="Unassembled WGS sequence"/>
</dbReference>
<feature type="chain" id="PRO_5045371148" evidence="2">
    <location>
        <begin position="26"/>
        <end position="332"/>
    </location>
</feature>
<accession>A0ABU1VGK4</accession>
<evidence type="ECO:0000313" key="4">
    <source>
        <dbReference type="Proteomes" id="UP001265550"/>
    </source>
</evidence>
<dbReference type="Pfam" id="PF03401">
    <property type="entry name" value="TctC"/>
    <property type="match status" value="1"/>
</dbReference>